<comment type="caution">
    <text evidence="8">The sequence shown here is derived from an EMBL/GenBank/DDBJ whole genome shotgun (WGS) entry which is preliminary data.</text>
</comment>
<feature type="modified residue" description="N6-(pyridoxal phosphate)lysine" evidence="6">
    <location>
        <position position="288"/>
    </location>
</feature>
<dbReference type="AlphaFoldDB" id="A0A840UWM8"/>
<dbReference type="Gene3D" id="3.40.640.10">
    <property type="entry name" value="Type I PLP-dependent aspartate aminotransferase-like (Major domain)"/>
    <property type="match status" value="1"/>
</dbReference>
<gene>
    <name evidence="8" type="ORF">HNQ81_000808</name>
</gene>
<dbReference type="GO" id="GO:0005737">
    <property type="term" value="C:cytoplasm"/>
    <property type="evidence" value="ECO:0007669"/>
    <property type="project" value="TreeGrafter"/>
</dbReference>
<evidence type="ECO:0000256" key="1">
    <source>
        <dbReference type="ARBA" id="ARBA00001933"/>
    </source>
</evidence>
<evidence type="ECO:0000256" key="5">
    <source>
        <dbReference type="ARBA" id="ARBA00023239"/>
    </source>
</evidence>
<dbReference type="SUPFAM" id="SSF53383">
    <property type="entry name" value="PLP-dependent transferases"/>
    <property type="match status" value="1"/>
</dbReference>
<protein>
    <submittedName>
        <fullName evidence="8">Glutamate/tyrosine decarboxylase-like PLP-dependent enzyme</fullName>
    </submittedName>
</protein>
<dbReference type="InterPro" id="IPR002129">
    <property type="entry name" value="PyrdxlP-dep_de-COase"/>
</dbReference>
<keyword evidence="9" id="KW-1185">Reference proteome</keyword>
<keyword evidence="5 7" id="KW-0456">Lyase</keyword>
<accession>A0A840UWM8</accession>
<reference evidence="8 9" key="1">
    <citation type="submission" date="2020-08" db="EMBL/GenBank/DDBJ databases">
        <title>Genomic Encyclopedia of Type Strains, Phase IV (KMG-IV): sequencing the most valuable type-strain genomes for metagenomic binning, comparative biology and taxonomic classification.</title>
        <authorList>
            <person name="Goeker M."/>
        </authorList>
    </citation>
    <scope>NUCLEOTIDE SEQUENCE [LARGE SCALE GENOMIC DNA]</scope>
    <source>
        <strain evidence="8 9">DSM 28570</strain>
    </source>
</reference>
<dbReference type="GO" id="GO:0030170">
    <property type="term" value="F:pyridoxal phosphate binding"/>
    <property type="evidence" value="ECO:0007669"/>
    <property type="project" value="InterPro"/>
</dbReference>
<sequence>MEENEVFSQLFAIVEQYYREQRSGTFLDYHNPEELTNLLQLDDPEGKENWENLFGWVDKYLRYAVKTNHPSFVNRMWSGASLPTVIGEIVTAISNTSACTYESAPVSTLFENYMIDRMLDIVGFTGGQGQMTTGSSNANMIAMMCARNLYDPAVKEEGVSRGKLVAYVNADAHYSMDRAANILGLGLKQLVRVPVDHRGRMDVDILAQRLAETEAQGRQPFFVAATAGTTVRGAFDPIEPLLPLRARYGFWLHVDGAWGGATVLSETLRRRYLPGLEKADSFTMDFHKMLGSSLICNILMLNRGENMLRSSLAAGDGSYLFRDDGEDGLLDLGPSSLQCGRRVDSLKWFLDWKFYGRAGLAARIERFLELCGYAEQCLGRHPELEQMAPRESFNLCFRYRWPEAEANRFNLALRTRLYQRGISMIGCAYVEGRLLLRLLITNVSVDEGHVERFFADLVGAGRALAAEWMAGTSA</sequence>
<dbReference type="InterPro" id="IPR015421">
    <property type="entry name" value="PyrdxlP-dep_Trfase_major"/>
</dbReference>
<evidence type="ECO:0000256" key="7">
    <source>
        <dbReference type="RuleBase" id="RU000382"/>
    </source>
</evidence>
<dbReference type="PANTHER" id="PTHR45677:SF8">
    <property type="entry name" value="CYSTEINE SULFINIC ACID DECARBOXYLASE"/>
    <property type="match status" value="1"/>
</dbReference>
<evidence type="ECO:0000256" key="2">
    <source>
        <dbReference type="ARBA" id="ARBA00009533"/>
    </source>
</evidence>
<dbReference type="Pfam" id="PF00282">
    <property type="entry name" value="Pyridoxal_deC"/>
    <property type="match status" value="1"/>
</dbReference>
<dbReference type="Gene3D" id="3.90.1150.170">
    <property type="match status" value="1"/>
</dbReference>
<name>A0A840UWM8_9BACT</name>
<organism evidence="8 9">
    <name type="scientific">Desulfoprunum benzoelyticum</name>
    <dbReference type="NCBI Taxonomy" id="1506996"/>
    <lineage>
        <taxon>Bacteria</taxon>
        <taxon>Pseudomonadati</taxon>
        <taxon>Thermodesulfobacteriota</taxon>
        <taxon>Desulfobulbia</taxon>
        <taxon>Desulfobulbales</taxon>
        <taxon>Desulfobulbaceae</taxon>
        <taxon>Desulfoprunum</taxon>
    </lineage>
</organism>
<dbReference type="GO" id="GO:0019752">
    <property type="term" value="P:carboxylic acid metabolic process"/>
    <property type="evidence" value="ECO:0007669"/>
    <property type="project" value="InterPro"/>
</dbReference>
<dbReference type="PANTHER" id="PTHR45677">
    <property type="entry name" value="GLUTAMATE DECARBOXYLASE-RELATED"/>
    <property type="match status" value="1"/>
</dbReference>
<evidence type="ECO:0000313" key="9">
    <source>
        <dbReference type="Proteomes" id="UP000539642"/>
    </source>
</evidence>
<dbReference type="EMBL" id="JACHEO010000002">
    <property type="protein sequence ID" value="MBB5347098.1"/>
    <property type="molecule type" value="Genomic_DNA"/>
</dbReference>
<dbReference type="Proteomes" id="UP000539642">
    <property type="component" value="Unassembled WGS sequence"/>
</dbReference>
<dbReference type="InterPro" id="IPR015424">
    <property type="entry name" value="PyrdxlP-dep_Trfase"/>
</dbReference>
<keyword evidence="4 6" id="KW-0663">Pyridoxal phosphate</keyword>
<comment type="cofactor">
    <cofactor evidence="1 6 7">
        <name>pyridoxal 5'-phosphate</name>
        <dbReference type="ChEBI" id="CHEBI:597326"/>
    </cofactor>
</comment>
<dbReference type="GO" id="GO:0016831">
    <property type="term" value="F:carboxy-lyase activity"/>
    <property type="evidence" value="ECO:0007669"/>
    <property type="project" value="UniProtKB-KW"/>
</dbReference>
<keyword evidence="3" id="KW-0210">Decarboxylase</keyword>
<evidence type="ECO:0000313" key="8">
    <source>
        <dbReference type="EMBL" id="MBB5347098.1"/>
    </source>
</evidence>
<dbReference type="RefSeq" id="WP_183348538.1">
    <property type="nucleotide sequence ID" value="NZ_JACHEO010000002.1"/>
</dbReference>
<evidence type="ECO:0000256" key="6">
    <source>
        <dbReference type="PIRSR" id="PIRSR602129-50"/>
    </source>
</evidence>
<proteinExistence type="inferred from homology"/>
<evidence type="ECO:0000256" key="3">
    <source>
        <dbReference type="ARBA" id="ARBA00022793"/>
    </source>
</evidence>
<evidence type="ECO:0000256" key="4">
    <source>
        <dbReference type="ARBA" id="ARBA00022898"/>
    </source>
</evidence>
<comment type="similarity">
    <text evidence="2 7">Belongs to the group II decarboxylase family.</text>
</comment>